<evidence type="ECO:0000313" key="2">
    <source>
        <dbReference type="EMBL" id="KOS38151.1"/>
    </source>
</evidence>
<keyword evidence="3" id="KW-1185">Reference proteome</keyword>
<feature type="non-terminal residue" evidence="2">
    <location>
        <position position="149"/>
    </location>
</feature>
<reference evidence="2 3" key="1">
    <citation type="submission" date="2015-08" db="EMBL/GenBank/DDBJ databases">
        <title>Genome sequencing of Penicillium nordicum.</title>
        <authorList>
            <person name="Nguyen H.D."/>
            <person name="Seifert K.A."/>
        </authorList>
    </citation>
    <scope>NUCLEOTIDE SEQUENCE [LARGE SCALE GENOMIC DNA]</scope>
    <source>
        <strain evidence="2 3">DAOMC 185683</strain>
    </source>
</reference>
<dbReference type="Proteomes" id="UP000037696">
    <property type="component" value="Unassembled WGS sequence"/>
</dbReference>
<name>A0A0M8P0K4_9EURO</name>
<dbReference type="OrthoDB" id="3796275at2759"/>
<keyword evidence="1" id="KW-0732">Signal</keyword>
<feature type="chain" id="PRO_5005819608" evidence="1">
    <location>
        <begin position="25"/>
        <end position="149"/>
    </location>
</feature>
<evidence type="ECO:0000256" key="1">
    <source>
        <dbReference type="SAM" id="SignalP"/>
    </source>
</evidence>
<proteinExistence type="predicted"/>
<dbReference type="EMBL" id="LHQQ01000268">
    <property type="protein sequence ID" value="KOS38151.1"/>
    <property type="molecule type" value="Genomic_DNA"/>
</dbReference>
<comment type="caution">
    <text evidence="2">The sequence shown here is derived from an EMBL/GenBank/DDBJ whole genome shotgun (WGS) entry which is preliminary data.</text>
</comment>
<organism evidence="2 3">
    <name type="scientific">Penicillium nordicum</name>
    <dbReference type="NCBI Taxonomy" id="229535"/>
    <lineage>
        <taxon>Eukaryota</taxon>
        <taxon>Fungi</taxon>
        <taxon>Dikarya</taxon>
        <taxon>Ascomycota</taxon>
        <taxon>Pezizomycotina</taxon>
        <taxon>Eurotiomycetes</taxon>
        <taxon>Eurotiomycetidae</taxon>
        <taxon>Eurotiales</taxon>
        <taxon>Aspergillaceae</taxon>
        <taxon>Penicillium</taxon>
    </lineage>
</organism>
<accession>A0A0M8P0K4</accession>
<protein>
    <submittedName>
        <fullName evidence="2">Uncharacterized protein</fullName>
    </submittedName>
</protein>
<evidence type="ECO:0000313" key="3">
    <source>
        <dbReference type="Proteomes" id="UP000037696"/>
    </source>
</evidence>
<feature type="signal peptide" evidence="1">
    <location>
        <begin position="1"/>
        <end position="24"/>
    </location>
</feature>
<dbReference type="AlphaFoldDB" id="A0A0M8P0K4"/>
<sequence>MSSIKGSRDIAISLFLISLLATTGRRQAPFIKYDFIQARNLTNEKVFVGDEAGVYARLQKAAGQALGAVFEAQSINIALGDFKSTKLRCRPLSLVIAYNSRSYKDSPTPKLAAKRSANLLQVFFKFTSDSLQIHFRFTSDSLQIHFRFT</sequence>
<gene>
    <name evidence="2" type="ORF">ACN38_g11019</name>
</gene>